<feature type="compositionally biased region" description="Low complexity" evidence="1">
    <location>
        <begin position="748"/>
        <end position="758"/>
    </location>
</feature>
<feature type="region of interest" description="Disordered" evidence="1">
    <location>
        <begin position="1"/>
        <end position="63"/>
    </location>
</feature>
<feature type="compositionally biased region" description="Basic and acidic residues" evidence="1">
    <location>
        <begin position="824"/>
        <end position="865"/>
    </location>
</feature>
<sequence length="1067" mass="114842">MLLSTSPTPAPSLPLSHHPSDNSSTPTSPTPPTPPTPPLLTPSSAASSFLFPSTPGSERKEASVTCYPASFNDKRGSDSAANNECLLSALELNPPPFTFEATEATKDKHSVNSSSLSKLEPASEVEPLLGLLAALALLTPTTEATATVPVEPVISTAVDTTASLPPSPRSSRTPSPVLASELPRPSSSISILHQGRRISRTRSLTEEIADAGELVPDPHLSDLEDEHCIPWTAALDLDVLDTEHFIQQTNVDYDRQRASISPRTRARTVFSPRIPNRTLHFRRLSLSPLFPSTSFNPHIPRHSVHGLLTTGPQPNVPAEHHFEETEPSAFESTPPKRRRSNSLSAFSFGPFRTRKNVVNNTLTILESDPASPVPKASSELDKSRSRTTHDTSPTQRSFAKLHKFSLPKMFKNGPGVVKHVEKSEEVEENGDIVETVVTTTRRRPSTASRAPSVRAPSVYAPSVRAPSVYEDSVYSPSRAPSRSIYSTPSPPSPATPIPATPEMLHRHIVENLPEQLVANSPRYAHSRTHSRTHIPVQNVRDYDDAPIPPPKRSGSVRKLQPITMVDYTSRVPTYLNGGQTYMQQNSNTPYAAQPNVFAPQPVYPFAAPPVVASAPVKSPSPKPSVTKVEIEVKDRTAQPAATETVKVGNVEVSVKDTTLQAPKPAEAKTIIEIKDSTPSKPASVPVQVGSLEITKAAPATASAPSATIKVGDKEYDITERAPSPEPPKDTLIKVGDTVLEVKDLTKSATPTPAAPAGPVELAPGVSLNTDTGAITVKQTVAAEPKPKSSRAPSPTPSVRSTRSHHHTDDKKGSPTPSVASLRSVDLKIHESPGGSREIHAHVHAAKKDDSGSETEDEKKAHDKAKEKKKHKEKKHDKKSKSKHHKAESVSTTDSGDDTYAVGGVEIKVPPKKTDKDAAESAKDKDNDTTPTKKKVSRASRNMLDSDEEDDLGLPSQNRLPYRLNPRLPSEIDDYRPPMYAAPFGAPVPPSYWPRPAPHPALRPLYLGGPGFGPTVSSGMMPGLGYASGQLGNGGYLGVPTGPMPMMLSRPAMPLAHPGWYPARPRPY</sequence>
<feature type="region of interest" description="Disordered" evidence="1">
    <location>
        <begin position="472"/>
        <end position="496"/>
    </location>
</feature>
<accession>A0A427XCH3</accession>
<feature type="compositionally biased region" description="Basic and acidic residues" evidence="1">
    <location>
        <begin position="911"/>
        <end position="927"/>
    </location>
</feature>
<keyword evidence="3" id="KW-1185">Reference proteome</keyword>
<evidence type="ECO:0000256" key="1">
    <source>
        <dbReference type="SAM" id="MobiDB-lite"/>
    </source>
</evidence>
<feature type="region of interest" description="Disordered" evidence="1">
    <location>
        <begin position="310"/>
        <end position="345"/>
    </location>
</feature>
<evidence type="ECO:0000313" key="2">
    <source>
        <dbReference type="EMBL" id="RSH76538.1"/>
    </source>
</evidence>
<feature type="compositionally biased region" description="Low complexity" evidence="1">
    <location>
        <begin position="789"/>
        <end position="800"/>
    </location>
</feature>
<dbReference type="GeneID" id="39590070"/>
<feature type="region of interest" description="Disordered" evidence="1">
    <location>
        <begin position="367"/>
        <end position="396"/>
    </location>
</feature>
<feature type="region of interest" description="Disordered" evidence="1">
    <location>
        <begin position="159"/>
        <end position="187"/>
    </location>
</feature>
<dbReference type="EMBL" id="RSCE01000024">
    <property type="protein sequence ID" value="RSH76538.1"/>
    <property type="molecule type" value="Genomic_DNA"/>
</dbReference>
<feature type="compositionally biased region" description="Low complexity" evidence="1">
    <location>
        <begin position="41"/>
        <end position="55"/>
    </location>
</feature>
<organism evidence="2 3">
    <name type="scientific">Apiotrichum porosum</name>
    <dbReference type="NCBI Taxonomy" id="105984"/>
    <lineage>
        <taxon>Eukaryota</taxon>
        <taxon>Fungi</taxon>
        <taxon>Dikarya</taxon>
        <taxon>Basidiomycota</taxon>
        <taxon>Agaricomycotina</taxon>
        <taxon>Tremellomycetes</taxon>
        <taxon>Trichosporonales</taxon>
        <taxon>Trichosporonaceae</taxon>
        <taxon>Apiotrichum</taxon>
    </lineage>
</organism>
<feature type="region of interest" description="Disordered" evidence="1">
    <location>
        <begin position="778"/>
        <end position="964"/>
    </location>
</feature>
<gene>
    <name evidence="2" type="ORF">EHS24_005527</name>
</gene>
<feature type="compositionally biased region" description="Basic residues" evidence="1">
    <location>
        <begin position="866"/>
        <end position="885"/>
    </location>
</feature>
<protein>
    <submittedName>
        <fullName evidence="2">Uncharacterized protein</fullName>
    </submittedName>
</protein>
<feature type="compositionally biased region" description="Low complexity" evidence="1">
    <location>
        <begin position="1"/>
        <end position="27"/>
    </location>
</feature>
<dbReference type="RefSeq" id="XP_028471685.1">
    <property type="nucleotide sequence ID" value="XM_028621050.1"/>
</dbReference>
<reference evidence="2 3" key="1">
    <citation type="submission" date="2018-11" db="EMBL/GenBank/DDBJ databases">
        <title>Genome sequence of Apiotrichum porosum DSM 27194.</title>
        <authorList>
            <person name="Aliyu H."/>
            <person name="Gorte O."/>
            <person name="Ochsenreither K."/>
        </authorList>
    </citation>
    <scope>NUCLEOTIDE SEQUENCE [LARGE SCALE GENOMIC DNA]</scope>
    <source>
        <strain evidence="2 3">DSM 27194</strain>
    </source>
</reference>
<feature type="compositionally biased region" description="Basic and acidic residues" evidence="1">
    <location>
        <begin position="378"/>
        <end position="389"/>
    </location>
</feature>
<dbReference type="AlphaFoldDB" id="A0A427XCH3"/>
<feature type="compositionally biased region" description="Pro residues" evidence="1">
    <location>
        <begin position="28"/>
        <end position="40"/>
    </location>
</feature>
<evidence type="ECO:0000313" key="3">
    <source>
        <dbReference type="Proteomes" id="UP000279236"/>
    </source>
</evidence>
<comment type="caution">
    <text evidence="2">The sequence shown here is derived from an EMBL/GenBank/DDBJ whole genome shotgun (WGS) entry which is preliminary data.</text>
</comment>
<feature type="region of interest" description="Disordered" evidence="1">
    <location>
        <begin position="746"/>
        <end position="766"/>
    </location>
</feature>
<name>A0A427XCH3_9TREE</name>
<dbReference type="Proteomes" id="UP000279236">
    <property type="component" value="Unassembled WGS sequence"/>
</dbReference>
<feature type="region of interest" description="Disordered" evidence="1">
    <location>
        <begin position="527"/>
        <end position="555"/>
    </location>
</feature>
<proteinExistence type="predicted"/>